<evidence type="ECO:0000256" key="2">
    <source>
        <dbReference type="ARBA" id="ARBA00022483"/>
    </source>
</evidence>
<dbReference type="SUPFAM" id="SSF48403">
    <property type="entry name" value="Ankyrin repeat"/>
    <property type="match status" value="1"/>
</dbReference>
<keyword evidence="4" id="KW-0528">Neurotoxin</keyword>
<proteinExistence type="predicted"/>
<reference evidence="7 8" key="1">
    <citation type="submission" date="2017-03" db="EMBL/GenBank/DDBJ databases">
        <title>Genome Survey of Euroglyphus maynei.</title>
        <authorList>
            <person name="Arlian L.G."/>
            <person name="Morgan M.S."/>
            <person name="Rider S.D."/>
        </authorList>
    </citation>
    <scope>NUCLEOTIDE SEQUENCE [LARGE SCALE GENOMIC DNA]</scope>
    <source>
        <strain evidence="7">Arlian Lab</strain>
        <tissue evidence="7">Whole body</tissue>
    </source>
</reference>
<keyword evidence="2" id="KW-0268">Exocytosis</keyword>
<comment type="subcellular location">
    <subcellularLocation>
        <location evidence="1">Target cell membrane</location>
    </subcellularLocation>
</comment>
<dbReference type="PANTHER" id="PTHR24172">
    <property type="entry name" value="ANK_REP_REGION DOMAIN-CONTAINING PROTEIN"/>
    <property type="match status" value="1"/>
</dbReference>
<dbReference type="InterPro" id="IPR036770">
    <property type="entry name" value="Ankyrin_rpt-contain_sf"/>
</dbReference>
<dbReference type="PROSITE" id="PS50297">
    <property type="entry name" value="ANK_REP_REGION"/>
    <property type="match status" value="2"/>
</dbReference>
<keyword evidence="3" id="KW-1052">Target cell membrane</keyword>
<dbReference type="GO" id="GO:0044231">
    <property type="term" value="C:host cell presynaptic membrane"/>
    <property type="evidence" value="ECO:0007669"/>
    <property type="project" value="UniProtKB-KW"/>
</dbReference>
<dbReference type="GO" id="GO:0044218">
    <property type="term" value="C:other organism cell membrane"/>
    <property type="evidence" value="ECO:0007669"/>
    <property type="project" value="UniProtKB-KW"/>
</dbReference>
<evidence type="ECO:0000256" key="1">
    <source>
        <dbReference type="ARBA" id="ARBA00004175"/>
    </source>
</evidence>
<keyword evidence="4" id="KW-0800">Toxin</keyword>
<dbReference type="EMBL" id="MUJZ01012857">
    <property type="protein sequence ID" value="OTF81571.1"/>
    <property type="molecule type" value="Genomic_DNA"/>
</dbReference>
<comment type="caution">
    <text evidence="7">The sequence shown here is derived from an EMBL/GenBank/DDBJ whole genome shotgun (WGS) entry which is preliminary data.</text>
</comment>
<dbReference type="GO" id="GO:0006887">
    <property type="term" value="P:exocytosis"/>
    <property type="evidence" value="ECO:0007669"/>
    <property type="project" value="UniProtKB-KW"/>
</dbReference>
<feature type="repeat" description="ANK" evidence="6">
    <location>
        <begin position="136"/>
        <end position="171"/>
    </location>
</feature>
<keyword evidence="8" id="KW-1185">Reference proteome</keyword>
<keyword evidence="5" id="KW-0472">Membrane</keyword>
<accession>A0A1Y3BKQ8</accession>
<dbReference type="PROSITE" id="PS50088">
    <property type="entry name" value="ANK_REPEAT"/>
    <property type="match status" value="2"/>
</dbReference>
<organism evidence="7 8">
    <name type="scientific">Euroglyphus maynei</name>
    <name type="common">Mayne's house dust mite</name>
    <dbReference type="NCBI Taxonomy" id="6958"/>
    <lineage>
        <taxon>Eukaryota</taxon>
        <taxon>Metazoa</taxon>
        <taxon>Ecdysozoa</taxon>
        <taxon>Arthropoda</taxon>
        <taxon>Chelicerata</taxon>
        <taxon>Arachnida</taxon>
        <taxon>Acari</taxon>
        <taxon>Acariformes</taxon>
        <taxon>Sarcoptiformes</taxon>
        <taxon>Astigmata</taxon>
        <taxon>Psoroptidia</taxon>
        <taxon>Analgoidea</taxon>
        <taxon>Pyroglyphidae</taxon>
        <taxon>Pyroglyphinae</taxon>
        <taxon>Euroglyphus</taxon>
    </lineage>
</organism>
<feature type="repeat" description="ANK" evidence="6">
    <location>
        <begin position="102"/>
        <end position="125"/>
    </location>
</feature>
<evidence type="ECO:0000256" key="3">
    <source>
        <dbReference type="ARBA" id="ARBA00022537"/>
    </source>
</evidence>
<dbReference type="Proteomes" id="UP000194236">
    <property type="component" value="Unassembled WGS sequence"/>
</dbReference>
<protein>
    <submittedName>
        <fullName evidence="7">Ankyrin repeat domain containing protein</fullName>
    </submittedName>
</protein>
<dbReference type="PRINTS" id="PR01415">
    <property type="entry name" value="ANKYRIN"/>
</dbReference>
<dbReference type="InterPro" id="IPR002110">
    <property type="entry name" value="Ankyrin_rpt"/>
</dbReference>
<keyword evidence="4" id="KW-0638">Presynaptic neurotoxin</keyword>
<gene>
    <name evidence="7" type="ORF">BLA29_011151</name>
</gene>
<evidence type="ECO:0000313" key="7">
    <source>
        <dbReference type="EMBL" id="OTF81571.1"/>
    </source>
</evidence>
<dbReference type="Gene3D" id="1.25.40.20">
    <property type="entry name" value="Ankyrin repeat-containing domain"/>
    <property type="match status" value="1"/>
</dbReference>
<keyword evidence="5" id="KW-1053">Target membrane</keyword>
<name>A0A1Y3BKQ8_EURMA</name>
<dbReference type="Pfam" id="PF12796">
    <property type="entry name" value="Ank_2"/>
    <property type="match status" value="1"/>
</dbReference>
<evidence type="ECO:0000256" key="5">
    <source>
        <dbReference type="ARBA" id="ARBA00023298"/>
    </source>
</evidence>
<evidence type="ECO:0000256" key="6">
    <source>
        <dbReference type="PROSITE-ProRule" id="PRU00023"/>
    </source>
</evidence>
<sequence>MEINSANLKKWINENNLEMLEGVVLEGHGERLQQKAKTLLMKQNSNDDHDDLFLTQNYIEKTLPIIMNKIQNIHTAVSMGDLTILKEDIEKKSDYILSKDHLGMTPLHKATIMGHVEVVQYILDKFPETVNAKDREGRTALHYSTATTNRNGNKIYKILIKAGADSRVRDSVNIF</sequence>
<evidence type="ECO:0000256" key="4">
    <source>
        <dbReference type="ARBA" id="ARBA00023028"/>
    </source>
</evidence>
<dbReference type="SMART" id="SM00248">
    <property type="entry name" value="ANK"/>
    <property type="match status" value="2"/>
</dbReference>
<evidence type="ECO:0000313" key="8">
    <source>
        <dbReference type="Proteomes" id="UP000194236"/>
    </source>
</evidence>
<dbReference type="AlphaFoldDB" id="A0A1Y3BKQ8"/>
<keyword evidence="6" id="KW-0040">ANK repeat</keyword>
<dbReference type="OrthoDB" id="432281at2759"/>
<dbReference type="PANTHER" id="PTHR24172:SF4">
    <property type="entry name" value="ANK_REP_REGION DOMAIN-CONTAINING PROTEIN"/>
    <property type="match status" value="1"/>
</dbReference>